<accession>A0ABT2EL38</accession>
<dbReference type="EMBL" id="JANUCP010000002">
    <property type="protein sequence ID" value="MCS3918606.1"/>
    <property type="molecule type" value="Genomic_DNA"/>
</dbReference>
<name>A0ABT2EL38_9BACT</name>
<organism evidence="1 2">
    <name type="scientific">Candidatus Fervidibacter sacchari</name>
    <dbReference type="NCBI Taxonomy" id="1448929"/>
    <lineage>
        <taxon>Bacteria</taxon>
        <taxon>Candidatus Fervidibacterota</taxon>
        <taxon>Candidatus Fervidibacter</taxon>
    </lineage>
</organism>
<dbReference type="Proteomes" id="UP001204798">
    <property type="component" value="Unassembled WGS sequence"/>
</dbReference>
<comment type="caution">
    <text evidence="1">The sequence shown here is derived from an EMBL/GenBank/DDBJ whole genome shotgun (WGS) entry which is preliminary data.</text>
</comment>
<protein>
    <submittedName>
        <fullName evidence="1">Uncharacterized protein</fullName>
    </submittedName>
</protein>
<keyword evidence="2" id="KW-1185">Reference proteome</keyword>
<gene>
    <name evidence="1" type="ORF">M2350_001006</name>
</gene>
<proteinExistence type="predicted"/>
<reference evidence="1 2" key="1">
    <citation type="submission" date="2022-08" db="EMBL/GenBank/DDBJ databases">
        <title>Bacterial and archaeal communities from various locations to study Microbial Dark Matter (Phase II).</title>
        <authorList>
            <person name="Stepanauskas R."/>
        </authorList>
    </citation>
    <scope>NUCLEOTIDE SEQUENCE [LARGE SCALE GENOMIC DNA]</scope>
    <source>
        <strain evidence="1 2">PD1</strain>
    </source>
</reference>
<sequence>MMKRNPKARFSKQRLRKLVDELIGLAKSLCPEAEVTEIKVPGYEELDAMVEIVVPDSDEEAVHETLSHRAYEIFMDEGYDIGVSVLSRSDYESLKAKVERLGLK</sequence>
<dbReference type="RefSeq" id="WP_259094581.1">
    <property type="nucleotide sequence ID" value="NZ_CP130454.1"/>
</dbReference>
<evidence type="ECO:0000313" key="1">
    <source>
        <dbReference type="EMBL" id="MCS3918606.1"/>
    </source>
</evidence>
<evidence type="ECO:0000313" key="2">
    <source>
        <dbReference type="Proteomes" id="UP001204798"/>
    </source>
</evidence>